<name>A0A9W4XF26_9PLEO</name>
<dbReference type="AlphaFoldDB" id="A0A9W4XF26"/>
<keyword evidence="1" id="KW-0472">Membrane</keyword>
<dbReference type="EMBL" id="CAOQHR010000002">
    <property type="protein sequence ID" value="CAI6293006.1"/>
    <property type="molecule type" value="Genomic_DNA"/>
</dbReference>
<organism evidence="2 3">
    <name type="scientific">Periconia digitata</name>
    <dbReference type="NCBI Taxonomy" id="1303443"/>
    <lineage>
        <taxon>Eukaryota</taxon>
        <taxon>Fungi</taxon>
        <taxon>Dikarya</taxon>
        <taxon>Ascomycota</taxon>
        <taxon>Pezizomycotina</taxon>
        <taxon>Dothideomycetes</taxon>
        <taxon>Pleosporomycetidae</taxon>
        <taxon>Pleosporales</taxon>
        <taxon>Massarineae</taxon>
        <taxon>Periconiaceae</taxon>
        <taxon>Periconia</taxon>
    </lineage>
</organism>
<gene>
    <name evidence="2" type="ORF">PDIGIT_LOCUS2532</name>
</gene>
<keyword evidence="1" id="KW-1133">Transmembrane helix</keyword>
<feature type="transmembrane region" description="Helical" evidence="1">
    <location>
        <begin position="221"/>
        <end position="245"/>
    </location>
</feature>
<sequence>MDCNYDPSWTFDSQACLALPTDAVTSTSDFVLYNPRRVTPTTLTKYSRYIGLTERTNPTSQTTLTQMGYNPDIYMNPTGPTPTQFNGCLPGPTSCSERYTGEACPTPYEEIYVEVYESMRTAYCCFSLTSSNADRFFPRYTLPVKYSEAPASETFNTVVDLCVYSWAAKDPLSMFPLERIPPRPEVYPHQYQLTMRPFKVHWNESAPPVPVKSGLETSAKISIGVGVGVGAFVLIATITSIVYLLRRLRQQKMRAEDSEDSATIKAELPSHHVSEAQGQNIYQLSDRLTAELTGECTEMDGVARAEMAGCDSGKWIKANQVHEMQDTSLPAEVSGDIKYKK</sequence>
<keyword evidence="3" id="KW-1185">Reference proteome</keyword>
<accession>A0A9W4XF26</accession>
<evidence type="ECO:0000313" key="3">
    <source>
        <dbReference type="Proteomes" id="UP001152607"/>
    </source>
</evidence>
<evidence type="ECO:0000313" key="2">
    <source>
        <dbReference type="EMBL" id="CAI6293006.1"/>
    </source>
</evidence>
<reference evidence="2" key="1">
    <citation type="submission" date="2023-01" db="EMBL/GenBank/DDBJ databases">
        <authorList>
            <person name="Van Ghelder C."/>
            <person name="Rancurel C."/>
        </authorList>
    </citation>
    <scope>NUCLEOTIDE SEQUENCE</scope>
    <source>
        <strain evidence="2">CNCM I-4278</strain>
    </source>
</reference>
<comment type="caution">
    <text evidence="2">The sequence shown here is derived from an EMBL/GenBank/DDBJ whole genome shotgun (WGS) entry which is preliminary data.</text>
</comment>
<dbReference type="Proteomes" id="UP001152607">
    <property type="component" value="Unassembled WGS sequence"/>
</dbReference>
<protein>
    <submittedName>
        <fullName evidence="2">Uncharacterized protein</fullName>
    </submittedName>
</protein>
<dbReference type="OrthoDB" id="3801000at2759"/>
<proteinExistence type="predicted"/>
<evidence type="ECO:0000256" key="1">
    <source>
        <dbReference type="SAM" id="Phobius"/>
    </source>
</evidence>
<keyword evidence="1" id="KW-0812">Transmembrane</keyword>